<name>A0A6M4H8L6_9PROT</name>
<dbReference type="Pfam" id="PF04339">
    <property type="entry name" value="FemAB_like"/>
    <property type="match status" value="1"/>
</dbReference>
<accession>A0A6M4H8L6</accession>
<dbReference type="InParanoid" id="A0A6M4H8L6"/>
<dbReference type="RefSeq" id="WP_212758054.1">
    <property type="nucleotide sequence ID" value="NZ_CP053073.1"/>
</dbReference>
<dbReference type="PANTHER" id="PTHR47017">
    <property type="entry name" value="ACYL-COA"/>
    <property type="match status" value="1"/>
</dbReference>
<proteinExistence type="predicted"/>
<evidence type="ECO:0000313" key="2">
    <source>
        <dbReference type="Proteomes" id="UP000503096"/>
    </source>
</evidence>
<reference evidence="1 2" key="1">
    <citation type="submission" date="2020-04" db="EMBL/GenBank/DDBJ databases">
        <title>Usitatibacter rugosus gen. nov., sp. nov. and Usitatibacter palustris sp. nov., novel members of Usitatibacteraceae fam. nov. within the order Nitrosomonadales isolated from soil.</title>
        <authorList>
            <person name="Huber K.J."/>
            <person name="Neumann-Schaal M."/>
            <person name="Geppert A."/>
            <person name="Luckner M."/>
            <person name="Wanner G."/>
            <person name="Overmann J."/>
        </authorList>
    </citation>
    <scope>NUCLEOTIDE SEQUENCE [LARGE SCALE GENOMIC DNA]</scope>
    <source>
        <strain evidence="1 2">Swamp67</strain>
    </source>
</reference>
<dbReference type="Proteomes" id="UP000503096">
    <property type="component" value="Chromosome"/>
</dbReference>
<dbReference type="Gene3D" id="3.40.630.30">
    <property type="match status" value="1"/>
</dbReference>
<keyword evidence="2" id="KW-1185">Reference proteome</keyword>
<gene>
    <name evidence="1" type="ORF">DSM104440_02346</name>
</gene>
<dbReference type="InterPro" id="IPR016181">
    <property type="entry name" value="Acyl_CoA_acyltransferase"/>
</dbReference>
<dbReference type="KEGG" id="upl:DSM104440_02346"/>
<organism evidence="1 2">
    <name type="scientific">Usitatibacter palustris</name>
    <dbReference type="NCBI Taxonomy" id="2732487"/>
    <lineage>
        <taxon>Bacteria</taxon>
        <taxon>Pseudomonadati</taxon>
        <taxon>Pseudomonadota</taxon>
        <taxon>Betaproteobacteria</taxon>
        <taxon>Nitrosomonadales</taxon>
        <taxon>Usitatibacteraceae</taxon>
        <taxon>Usitatibacter</taxon>
    </lineage>
</organism>
<dbReference type="AlphaFoldDB" id="A0A6M4H8L6"/>
<evidence type="ECO:0000313" key="1">
    <source>
        <dbReference type="EMBL" id="QJR15525.1"/>
    </source>
</evidence>
<dbReference type="EMBL" id="CP053073">
    <property type="protein sequence ID" value="QJR15525.1"/>
    <property type="molecule type" value="Genomic_DNA"/>
</dbReference>
<sequence length="371" mass="41935">MSLRILDSLDSVVPADWDRLAGGHPTLAHAFLDSLHAAGCATPQTGWAPQYLTLWEGERIVGAVPLYLKGHSYGEYVFDWAWAEAHEQHGLAYYPKLLAAVPFTPATGPRLLAESDVVRNQLALALLDLAKRSDVSSLHVLFPTEADAEVLRGAGMLERTGVQFHWSNPGYATFDDFLAALSHDKRKKIRQERRKLDEAGIAFRRVTGRDATEADCDFFTQCYRRTYRAHRSTPYLNRKFFGLLASRMPDNVLLVIAEREGKPVASAMDLFTPAALYGRYWGAMEYVPGLHFETCFYQAMAFCIERGIPRFEGGAQGEHKHARGFLPEVTRSFHWLAHPAFERAVDDYLEREGEHIAAYVDELNERTPFRK</sequence>
<dbReference type="SUPFAM" id="SSF55729">
    <property type="entry name" value="Acyl-CoA N-acyltransferases (Nat)"/>
    <property type="match status" value="1"/>
</dbReference>
<protein>
    <submittedName>
        <fullName evidence="1">Uncharacterized protein</fullName>
    </submittedName>
</protein>
<dbReference type="InterPro" id="IPR007434">
    <property type="entry name" value="FemAB-like"/>
</dbReference>
<dbReference type="PANTHER" id="PTHR47017:SF1">
    <property type="entry name" value="ACYL-COA"/>
    <property type="match status" value="1"/>
</dbReference>